<keyword evidence="7" id="KW-0472">Membrane</keyword>
<evidence type="ECO:0000256" key="2">
    <source>
        <dbReference type="ARBA" id="ARBA00010877"/>
    </source>
</evidence>
<gene>
    <name evidence="10" type="ORF">LITE_LOCUS21989</name>
</gene>
<feature type="non-terminal residue" evidence="10">
    <location>
        <position position="1"/>
    </location>
</feature>
<evidence type="ECO:0000256" key="4">
    <source>
        <dbReference type="ARBA" id="ARBA00022792"/>
    </source>
</evidence>
<proteinExistence type="inferred from homology"/>
<dbReference type="GO" id="GO:0042407">
    <property type="term" value="P:cristae formation"/>
    <property type="evidence" value="ECO:0007669"/>
    <property type="project" value="TreeGrafter"/>
</dbReference>
<dbReference type="EMBL" id="CAMGYJ010000006">
    <property type="protein sequence ID" value="CAI0429101.1"/>
    <property type="molecule type" value="Genomic_DNA"/>
</dbReference>
<accession>A0AAV0L6Y4</accession>
<evidence type="ECO:0000313" key="11">
    <source>
        <dbReference type="Proteomes" id="UP001154282"/>
    </source>
</evidence>
<dbReference type="AlphaFoldDB" id="A0AAV0L6Y4"/>
<dbReference type="GO" id="GO:0061617">
    <property type="term" value="C:MICOS complex"/>
    <property type="evidence" value="ECO:0007669"/>
    <property type="project" value="TreeGrafter"/>
</dbReference>
<evidence type="ECO:0000313" key="10">
    <source>
        <dbReference type="EMBL" id="CAI0429101.1"/>
    </source>
</evidence>
<dbReference type="InterPro" id="IPR019133">
    <property type="entry name" value="MIC60"/>
</dbReference>
<dbReference type="Pfam" id="PF09731">
    <property type="entry name" value="Mitofilin"/>
    <property type="match status" value="1"/>
</dbReference>
<keyword evidence="11" id="KW-1185">Reference proteome</keyword>
<name>A0AAV0L6Y4_9ROSI</name>
<evidence type="ECO:0000256" key="1">
    <source>
        <dbReference type="ARBA" id="ARBA00004273"/>
    </source>
</evidence>
<evidence type="ECO:0000256" key="6">
    <source>
        <dbReference type="ARBA" id="ARBA00023128"/>
    </source>
</evidence>
<dbReference type="Proteomes" id="UP001154282">
    <property type="component" value="Unassembled WGS sequence"/>
</dbReference>
<dbReference type="PANTHER" id="PTHR15415">
    <property type="entry name" value="MITOFILIN"/>
    <property type="match status" value="1"/>
</dbReference>
<keyword evidence="6" id="KW-0496">Mitochondrion</keyword>
<feature type="region of interest" description="Disordered" evidence="9">
    <location>
        <begin position="69"/>
        <end position="112"/>
    </location>
</feature>
<keyword evidence="3" id="KW-0812">Transmembrane</keyword>
<sequence>DVSGVAEHCRVFPNSLYKLSLARSLTEGYRFRKESRKLLPELSPSRRRGNFQPSETMFRRSILALSSRRSIHPRQITPPRVPSLRKGFSTKPHQNAPPNTGAAGQPPKPKSTLPRVILGTTAVAGAAFLAYQSGYLDQYIGEKEQAGHVEVKGTHIRKEVVPIVAEEPVKTAGDVAAFAQKVKPEDDVARVEDGEKIETLTSGIEDDKKVENLTDLPQPESRKKIEDHVDLAHDKVEQKDETQTGIPHHEDVSSTISEIPSQAAEAAKPMAEDDAAVAPKEKNEPQFSAAISHETVPSINPEPTISGERNEEVKVSVMPKEDDVKTVLSDHPAVVQNSEAELNKGADASNLLDTYHLKEKTVEMLSSEAPVEEKLQGTAGELSEGYVTKDGKLVMDFLQAIHAAEKRQAELDAQVFTQEKRVLKEKYEKQLRDSRARELMRAEEAAILDKEIKRERAKAAAAVRSVEEKMEEKLKRELEQKEAEAEAEVKRIQELAKAELAAAIASEKATQIEKIAEANLNIDALCMAFFARSEEARQIHSVHKLALGALALEDALSQGLPIQKELEDLSAYLESTDKDSLVQLVLSTLPEETRQSGTDTVLQLNQKAYLFFILQFNALKGTLRHHILIPPGGGGILAHAMAQIASWLRLKEVDPSGDGIESVISRVQTLLSEGKLAEAADVLQDGVRGSQAEQMAGDWVRRAKNRAITEQALTVLQSYATCISLTRS</sequence>
<keyword evidence="4" id="KW-0999">Mitochondrion inner membrane</keyword>
<feature type="coiled-coil region" evidence="8">
    <location>
        <begin position="456"/>
        <end position="498"/>
    </location>
</feature>
<comment type="caution">
    <text evidence="10">The sequence shown here is derived from an EMBL/GenBank/DDBJ whole genome shotgun (WGS) entry which is preliminary data.</text>
</comment>
<comment type="subcellular location">
    <subcellularLocation>
        <location evidence="1">Mitochondrion inner membrane</location>
    </subcellularLocation>
</comment>
<evidence type="ECO:0000256" key="5">
    <source>
        <dbReference type="ARBA" id="ARBA00022989"/>
    </source>
</evidence>
<protein>
    <recommendedName>
        <fullName evidence="12">MICOS complex subunit MIC60</fullName>
    </recommendedName>
</protein>
<dbReference type="PANTHER" id="PTHR15415:SF7">
    <property type="entry name" value="MICOS COMPLEX SUBUNIT MIC60"/>
    <property type="match status" value="1"/>
</dbReference>
<organism evidence="10 11">
    <name type="scientific">Linum tenue</name>
    <dbReference type="NCBI Taxonomy" id="586396"/>
    <lineage>
        <taxon>Eukaryota</taxon>
        <taxon>Viridiplantae</taxon>
        <taxon>Streptophyta</taxon>
        <taxon>Embryophyta</taxon>
        <taxon>Tracheophyta</taxon>
        <taxon>Spermatophyta</taxon>
        <taxon>Magnoliopsida</taxon>
        <taxon>eudicotyledons</taxon>
        <taxon>Gunneridae</taxon>
        <taxon>Pentapetalae</taxon>
        <taxon>rosids</taxon>
        <taxon>fabids</taxon>
        <taxon>Malpighiales</taxon>
        <taxon>Linaceae</taxon>
        <taxon>Linum</taxon>
    </lineage>
</organism>
<feature type="region of interest" description="Disordered" evidence="9">
    <location>
        <begin position="264"/>
        <end position="312"/>
    </location>
</feature>
<evidence type="ECO:0000256" key="9">
    <source>
        <dbReference type="SAM" id="MobiDB-lite"/>
    </source>
</evidence>
<comment type="similarity">
    <text evidence="2">Belongs to the MICOS complex subunit Mic60 family.</text>
</comment>
<evidence type="ECO:0008006" key="12">
    <source>
        <dbReference type="Google" id="ProtNLM"/>
    </source>
</evidence>
<reference evidence="10" key="1">
    <citation type="submission" date="2022-08" db="EMBL/GenBank/DDBJ databases">
        <authorList>
            <person name="Gutierrez-Valencia J."/>
        </authorList>
    </citation>
    <scope>NUCLEOTIDE SEQUENCE</scope>
</reference>
<keyword evidence="5" id="KW-1133">Transmembrane helix</keyword>
<evidence type="ECO:0000256" key="7">
    <source>
        <dbReference type="ARBA" id="ARBA00023136"/>
    </source>
</evidence>
<evidence type="ECO:0000256" key="3">
    <source>
        <dbReference type="ARBA" id="ARBA00022692"/>
    </source>
</evidence>
<evidence type="ECO:0000256" key="8">
    <source>
        <dbReference type="SAM" id="Coils"/>
    </source>
</evidence>
<keyword evidence="8" id="KW-0175">Coiled coil</keyword>